<keyword evidence="1" id="KW-0812">Transmembrane</keyword>
<protein>
    <submittedName>
        <fullName evidence="2">Uncharacterized protein</fullName>
    </submittedName>
</protein>
<name>A0A382TT66_9ZZZZ</name>
<organism evidence="2">
    <name type="scientific">marine metagenome</name>
    <dbReference type="NCBI Taxonomy" id="408172"/>
    <lineage>
        <taxon>unclassified sequences</taxon>
        <taxon>metagenomes</taxon>
        <taxon>ecological metagenomes</taxon>
    </lineage>
</organism>
<dbReference type="EMBL" id="UINC01138771">
    <property type="protein sequence ID" value="SVD24922.1"/>
    <property type="molecule type" value="Genomic_DNA"/>
</dbReference>
<dbReference type="AlphaFoldDB" id="A0A382TT66"/>
<accession>A0A382TT66</accession>
<evidence type="ECO:0000313" key="2">
    <source>
        <dbReference type="EMBL" id="SVD24922.1"/>
    </source>
</evidence>
<feature type="transmembrane region" description="Helical" evidence="1">
    <location>
        <begin position="32"/>
        <end position="51"/>
    </location>
</feature>
<keyword evidence="1" id="KW-1133">Transmembrane helix</keyword>
<gene>
    <name evidence="2" type="ORF">METZ01_LOCUS377776</name>
</gene>
<evidence type="ECO:0000256" key="1">
    <source>
        <dbReference type="SAM" id="Phobius"/>
    </source>
</evidence>
<sequence>MYTISVIGLLIFPVGFLFILQFGLNLSATQTVLVLCGYGSVISLVGLVHSVRCGKRKR</sequence>
<feature type="transmembrane region" description="Helical" evidence="1">
    <location>
        <begin position="7"/>
        <end position="26"/>
    </location>
</feature>
<keyword evidence="1" id="KW-0472">Membrane</keyword>
<proteinExistence type="predicted"/>
<reference evidence="2" key="1">
    <citation type="submission" date="2018-05" db="EMBL/GenBank/DDBJ databases">
        <authorList>
            <person name="Lanie J.A."/>
            <person name="Ng W.-L."/>
            <person name="Kazmierczak K.M."/>
            <person name="Andrzejewski T.M."/>
            <person name="Davidsen T.M."/>
            <person name="Wayne K.J."/>
            <person name="Tettelin H."/>
            <person name="Glass J.I."/>
            <person name="Rusch D."/>
            <person name="Podicherti R."/>
            <person name="Tsui H.-C.T."/>
            <person name="Winkler M.E."/>
        </authorList>
    </citation>
    <scope>NUCLEOTIDE SEQUENCE</scope>
</reference>